<sequence>MRYCVPKSLDRDSYISGDWFSRNECDSTKLVHRISQSTLWRHGAWDLTRFGKIFEGQPGRPQQGELPEHRNRRTVGTREAGGAAAPADVVGKTANVEAGAGGRQSVVDRLRVLFWGEFTIMNVNTNWGGGMETGKAEKKTGIKEKKTGAGFEVVTYGMKPKFPYH</sequence>
<accession>A0A5N6Q809</accession>
<dbReference type="EMBL" id="SZYD01000001">
    <property type="protein sequence ID" value="KAD7479991.1"/>
    <property type="molecule type" value="Genomic_DNA"/>
</dbReference>
<gene>
    <name evidence="2" type="ORF">E3N88_03127</name>
</gene>
<dbReference type="Proteomes" id="UP000326396">
    <property type="component" value="Linkage Group LG1"/>
</dbReference>
<reference evidence="2 3" key="1">
    <citation type="submission" date="2019-05" db="EMBL/GenBank/DDBJ databases">
        <title>Mikania micrantha, genome provides insights into the molecular mechanism of rapid growth.</title>
        <authorList>
            <person name="Liu B."/>
        </authorList>
    </citation>
    <scope>NUCLEOTIDE SEQUENCE [LARGE SCALE GENOMIC DNA]</scope>
    <source>
        <strain evidence="2">NLD-2019</strain>
        <tissue evidence="2">Leaf</tissue>
    </source>
</reference>
<evidence type="ECO:0000313" key="2">
    <source>
        <dbReference type="EMBL" id="KAD7479991.1"/>
    </source>
</evidence>
<evidence type="ECO:0000256" key="1">
    <source>
        <dbReference type="SAM" id="MobiDB-lite"/>
    </source>
</evidence>
<feature type="region of interest" description="Disordered" evidence="1">
    <location>
        <begin position="55"/>
        <end position="85"/>
    </location>
</feature>
<name>A0A5N6Q809_9ASTR</name>
<comment type="caution">
    <text evidence="2">The sequence shown here is derived from an EMBL/GenBank/DDBJ whole genome shotgun (WGS) entry which is preliminary data.</text>
</comment>
<proteinExistence type="predicted"/>
<organism evidence="2 3">
    <name type="scientific">Mikania micrantha</name>
    <name type="common">bitter vine</name>
    <dbReference type="NCBI Taxonomy" id="192012"/>
    <lineage>
        <taxon>Eukaryota</taxon>
        <taxon>Viridiplantae</taxon>
        <taxon>Streptophyta</taxon>
        <taxon>Embryophyta</taxon>
        <taxon>Tracheophyta</taxon>
        <taxon>Spermatophyta</taxon>
        <taxon>Magnoliopsida</taxon>
        <taxon>eudicotyledons</taxon>
        <taxon>Gunneridae</taxon>
        <taxon>Pentapetalae</taxon>
        <taxon>asterids</taxon>
        <taxon>campanulids</taxon>
        <taxon>Asterales</taxon>
        <taxon>Asteraceae</taxon>
        <taxon>Asteroideae</taxon>
        <taxon>Heliantheae alliance</taxon>
        <taxon>Eupatorieae</taxon>
        <taxon>Mikania</taxon>
    </lineage>
</organism>
<evidence type="ECO:0000313" key="3">
    <source>
        <dbReference type="Proteomes" id="UP000326396"/>
    </source>
</evidence>
<keyword evidence="3" id="KW-1185">Reference proteome</keyword>
<dbReference type="AlphaFoldDB" id="A0A5N6Q809"/>
<protein>
    <submittedName>
        <fullName evidence="2">Uncharacterized protein</fullName>
    </submittedName>
</protein>